<evidence type="ECO:0000313" key="10">
    <source>
        <dbReference type="Proteomes" id="UP000290289"/>
    </source>
</evidence>
<dbReference type="InterPro" id="IPR003613">
    <property type="entry name" value="Ubox_domain"/>
</dbReference>
<feature type="repeat" description="ARM" evidence="7">
    <location>
        <begin position="421"/>
        <end position="463"/>
    </location>
</feature>
<name>A0A498JRN2_MALDO</name>
<evidence type="ECO:0000259" key="8">
    <source>
        <dbReference type="PROSITE" id="PS51698"/>
    </source>
</evidence>
<dbReference type="SMART" id="SM00504">
    <property type="entry name" value="Ubox"/>
    <property type="match status" value="1"/>
</dbReference>
<evidence type="ECO:0000256" key="7">
    <source>
        <dbReference type="PROSITE-ProRule" id="PRU00259"/>
    </source>
</evidence>
<reference evidence="9 10" key="1">
    <citation type="submission" date="2018-10" db="EMBL/GenBank/DDBJ databases">
        <title>A high-quality apple genome assembly.</title>
        <authorList>
            <person name="Hu J."/>
        </authorList>
    </citation>
    <scope>NUCLEOTIDE SEQUENCE [LARGE SCALE GENOMIC DNA]</scope>
    <source>
        <strain evidence="10">cv. HFTH1</strain>
        <tissue evidence="9">Young leaf</tissue>
    </source>
</reference>
<comment type="catalytic activity">
    <reaction evidence="1">
        <text>S-ubiquitinyl-[E2 ubiquitin-conjugating enzyme]-L-cysteine + [acceptor protein]-L-lysine = [E2 ubiquitin-conjugating enzyme]-L-cysteine + N(6)-ubiquitinyl-[acceptor protein]-L-lysine.</text>
        <dbReference type="EC" id="2.3.2.27"/>
    </reaction>
</comment>
<organism evidence="9 10">
    <name type="scientific">Malus domestica</name>
    <name type="common">Apple</name>
    <name type="synonym">Pyrus malus</name>
    <dbReference type="NCBI Taxonomy" id="3750"/>
    <lineage>
        <taxon>Eukaryota</taxon>
        <taxon>Viridiplantae</taxon>
        <taxon>Streptophyta</taxon>
        <taxon>Embryophyta</taxon>
        <taxon>Tracheophyta</taxon>
        <taxon>Spermatophyta</taxon>
        <taxon>Magnoliopsida</taxon>
        <taxon>eudicotyledons</taxon>
        <taxon>Gunneridae</taxon>
        <taxon>Pentapetalae</taxon>
        <taxon>rosids</taxon>
        <taxon>fabids</taxon>
        <taxon>Rosales</taxon>
        <taxon>Rosaceae</taxon>
        <taxon>Amygdaloideae</taxon>
        <taxon>Maleae</taxon>
        <taxon>Malus</taxon>
    </lineage>
</organism>
<dbReference type="AlphaFoldDB" id="A0A498JRN2"/>
<feature type="domain" description="U-box" evidence="8">
    <location>
        <begin position="277"/>
        <end position="351"/>
    </location>
</feature>
<keyword evidence="6" id="KW-0833">Ubl conjugation pathway</keyword>
<proteinExistence type="predicted"/>
<dbReference type="InterPro" id="IPR058678">
    <property type="entry name" value="ARM_PUB"/>
</dbReference>
<dbReference type="PROSITE" id="PS50176">
    <property type="entry name" value="ARM_REPEAT"/>
    <property type="match status" value="1"/>
</dbReference>
<dbReference type="GO" id="GO:0010029">
    <property type="term" value="P:regulation of seed germination"/>
    <property type="evidence" value="ECO:0007669"/>
    <property type="project" value="UniProtKB-ARBA"/>
</dbReference>
<accession>A0A498JRN2</accession>
<evidence type="ECO:0000256" key="4">
    <source>
        <dbReference type="ARBA" id="ARBA00022679"/>
    </source>
</evidence>
<dbReference type="SMR" id="A0A498JRN2"/>
<dbReference type="EMBL" id="RDQH01000332">
    <property type="protein sequence ID" value="RXH96242.1"/>
    <property type="molecule type" value="Genomic_DNA"/>
</dbReference>
<dbReference type="PANTHER" id="PTHR23315">
    <property type="entry name" value="U BOX DOMAIN-CONTAINING"/>
    <property type="match status" value="1"/>
</dbReference>
<dbReference type="InterPro" id="IPR045210">
    <property type="entry name" value="RING-Ubox_PUB"/>
</dbReference>
<dbReference type="OrthoDB" id="10064100at2759"/>
<evidence type="ECO:0000313" key="9">
    <source>
        <dbReference type="EMBL" id="RXH96242.1"/>
    </source>
</evidence>
<sequence>MNPKFDSSDRRILTFPAVRPCEFISLETLLESLIALSHTICSFQSKCCATQWRNSREAIRQVRVLLMFFEEVRECNSVVPKSSVVVCLSELHFVFQKIRFLLEDCMREGGRVLMLTKCEFLATQFRFLIRAVATALDVLPLKVIDVGDEVKELVELVSKQSWKANLELQVGDRLASKRLLAILNQFEKGIEPDLIAVKRVLDYLRIKSWSECNTEIKFLEEQIAIKRFDQEEMDVPFLSSLVGFMSYSRGLIFETLDHQNPANQIDSRCDVEMFRCLNPEDFRCPISLELMLDPVTVSTGQTYDRNSIQKWLDDGHMLCPKTGEMITNTELVPNSVLRRLIKNLCEYNGISLGRPGRKSADKEKTIAPGSPVAKHAMRFLSRFLSGRLACGTSEQQNKAAYEIRLLGKSNIFNRSCLIKAGCIPPLLRLLNSADASTQGNAIAALLKLAKYASGMKLIMSWGGLPSVVAVLKNGLSLEARQSAAATMFYLSSMRESRKLIGEMPEAIPALVELIREGNTCGKKNSVVAIFGLILLARNQQKVLDAGIVPLLVDIISSSSQNPDQLVDDALSVLAILAENVVGSYEILHSIDLQLIIRILQTSTSPKAREYCVSTLLSLCINGGAEVVAVLATESSLMPRLFSLLTDGTSYAIKKSRSLIKILHDFRETSTSRWMSSAVRRKQGVQER</sequence>
<evidence type="ECO:0000256" key="2">
    <source>
        <dbReference type="ARBA" id="ARBA00004906"/>
    </source>
</evidence>
<keyword evidence="4" id="KW-0808">Transferase</keyword>
<evidence type="ECO:0000256" key="1">
    <source>
        <dbReference type="ARBA" id="ARBA00000900"/>
    </source>
</evidence>
<dbReference type="CDD" id="cd16664">
    <property type="entry name" value="RING-Ubox_PUB"/>
    <property type="match status" value="1"/>
</dbReference>
<dbReference type="UniPathway" id="UPA00143"/>
<dbReference type="EC" id="2.3.2.27" evidence="3"/>
<dbReference type="FunFam" id="1.25.10.10:FF:000485">
    <property type="entry name" value="RING-type E3 ubiquitin transferase"/>
    <property type="match status" value="1"/>
</dbReference>
<keyword evidence="10" id="KW-1185">Reference proteome</keyword>
<dbReference type="Gramene" id="mRNA:MD06G0144400">
    <property type="protein sequence ID" value="CDS:MD06G0144400.1"/>
    <property type="gene ID" value="MD06G0144400"/>
</dbReference>
<dbReference type="Proteomes" id="UP000290289">
    <property type="component" value="Chromosome 6"/>
</dbReference>
<dbReference type="GO" id="GO:0061630">
    <property type="term" value="F:ubiquitin protein ligase activity"/>
    <property type="evidence" value="ECO:0007669"/>
    <property type="project" value="UniProtKB-EC"/>
</dbReference>
<dbReference type="InterPro" id="IPR057623">
    <property type="entry name" value="PUB12-19-like_N"/>
</dbReference>
<gene>
    <name evidence="9" type="ORF">DVH24_008746</name>
</gene>
<dbReference type="GO" id="GO:0016567">
    <property type="term" value="P:protein ubiquitination"/>
    <property type="evidence" value="ECO:0007669"/>
    <property type="project" value="UniProtKB-UniPathway"/>
</dbReference>
<evidence type="ECO:0000256" key="6">
    <source>
        <dbReference type="ARBA" id="ARBA00022786"/>
    </source>
</evidence>
<dbReference type="Gene3D" id="3.30.40.10">
    <property type="entry name" value="Zinc/RING finger domain, C3HC4 (zinc finger)"/>
    <property type="match status" value="1"/>
</dbReference>
<dbReference type="InterPro" id="IPR016024">
    <property type="entry name" value="ARM-type_fold"/>
</dbReference>
<comment type="pathway">
    <text evidence="2">Protein modification; protein ubiquitination.</text>
</comment>
<dbReference type="InterPro" id="IPR013083">
    <property type="entry name" value="Znf_RING/FYVE/PHD"/>
</dbReference>
<comment type="caution">
    <text evidence="9">The sequence shown here is derived from an EMBL/GenBank/DDBJ whole genome shotgun (WGS) entry which is preliminary data.</text>
</comment>
<dbReference type="SUPFAM" id="SSF57850">
    <property type="entry name" value="RING/U-box"/>
    <property type="match status" value="1"/>
</dbReference>
<dbReference type="Pfam" id="PF25598">
    <property type="entry name" value="ARM_PUB"/>
    <property type="match status" value="1"/>
</dbReference>
<dbReference type="SMART" id="SM00185">
    <property type="entry name" value="ARM"/>
    <property type="match status" value="2"/>
</dbReference>
<dbReference type="Pfam" id="PF04564">
    <property type="entry name" value="U-box"/>
    <property type="match status" value="1"/>
</dbReference>
<dbReference type="Gene3D" id="1.25.10.10">
    <property type="entry name" value="Leucine-rich Repeat Variant"/>
    <property type="match status" value="1"/>
</dbReference>
<keyword evidence="5" id="KW-0677">Repeat</keyword>
<dbReference type="PROSITE" id="PS51698">
    <property type="entry name" value="U_BOX"/>
    <property type="match status" value="1"/>
</dbReference>
<dbReference type="FunFam" id="3.30.40.10:FF:000442">
    <property type="entry name" value="RING-type E3 ubiquitin transferase"/>
    <property type="match status" value="1"/>
</dbReference>
<evidence type="ECO:0000256" key="3">
    <source>
        <dbReference type="ARBA" id="ARBA00012483"/>
    </source>
</evidence>
<dbReference type="KEGG" id="mdm:103437736"/>
<dbReference type="SUPFAM" id="SSF48371">
    <property type="entry name" value="ARM repeat"/>
    <property type="match status" value="1"/>
</dbReference>
<protein>
    <recommendedName>
        <fullName evidence="3">RING-type E3 ubiquitin transferase</fullName>
        <ecNumber evidence="3">2.3.2.27</ecNumber>
    </recommendedName>
</protein>
<dbReference type="InterPro" id="IPR000225">
    <property type="entry name" value="Armadillo"/>
</dbReference>
<dbReference type="PANTHER" id="PTHR23315:SF116">
    <property type="entry name" value="RING-TYPE E3 UBIQUITIN TRANSFERASE"/>
    <property type="match status" value="1"/>
</dbReference>
<evidence type="ECO:0000256" key="5">
    <source>
        <dbReference type="ARBA" id="ARBA00022737"/>
    </source>
</evidence>
<dbReference type="Pfam" id="PF25368">
    <property type="entry name" value="PUB10_N"/>
    <property type="match status" value="1"/>
</dbReference>
<dbReference type="InterPro" id="IPR011989">
    <property type="entry name" value="ARM-like"/>
</dbReference>